<evidence type="ECO:0000313" key="10">
    <source>
        <dbReference type="Proteomes" id="UP000647235"/>
    </source>
</evidence>
<evidence type="ECO:0000313" key="9">
    <source>
        <dbReference type="EMBL" id="MBC5663812.1"/>
    </source>
</evidence>
<dbReference type="PANTHER" id="PTHR43214">
    <property type="entry name" value="TWO-COMPONENT RESPONSE REGULATOR"/>
    <property type="match status" value="1"/>
</dbReference>
<comment type="function">
    <text evidence="5">May play the central regulatory role in sporulation. It may be an element of the effector pathway responsible for the activation of sporulation genes in response to nutritional stress. Spo0A may act in concert with spo0H (a sigma factor) to control the expression of some genes that are critical to the sporulation process.</text>
</comment>
<reference evidence="9 10" key="1">
    <citation type="submission" date="2020-08" db="EMBL/GenBank/DDBJ databases">
        <title>Genome public.</title>
        <authorList>
            <person name="Liu C."/>
            <person name="Sun Q."/>
        </authorList>
    </citation>
    <scope>NUCLEOTIDE SEQUENCE [LARGE SCALE GENOMIC DNA]</scope>
    <source>
        <strain evidence="9 10">NSJ-36</strain>
    </source>
</reference>
<evidence type="ECO:0000256" key="5">
    <source>
        <dbReference type="ARBA" id="ARBA00024867"/>
    </source>
</evidence>
<keyword evidence="3" id="KW-0238">DNA-binding</keyword>
<dbReference type="InterPro" id="IPR016032">
    <property type="entry name" value="Sig_transdc_resp-reg_C-effctor"/>
</dbReference>
<comment type="caution">
    <text evidence="9">The sequence shown here is derived from an EMBL/GenBank/DDBJ whole genome shotgun (WGS) entry which is preliminary data.</text>
</comment>
<dbReference type="CDD" id="cd06170">
    <property type="entry name" value="LuxR_C_like"/>
    <property type="match status" value="1"/>
</dbReference>
<organism evidence="9 10">
    <name type="scientific">Dorea hominis</name>
    <dbReference type="NCBI Taxonomy" id="2763040"/>
    <lineage>
        <taxon>Bacteria</taxon>
        <taxon>Bacillati</taxon>
        <taxon>Bacillota</taxon>
        <taxon>Clostridia</taxon>
        <taxon>Lachnospirales</taxon>
        <taxon>Lachnospiraceae</taxon>
        <taxon>Dorea</taxon>
    </lineage>
</organism>
<feature type="domain" description="Response regulatory" evidence="8">
    <location>
        <begin position="3"/>
        <end position="120"/>
    </location>
</feature>
<dbReference type="PROSITE" id="PS50043">
    <property type="entry name" value="HTH_LUXR_2"/>
    <property type="match status" value="1"/>
</dbReference>
<evidence type="ECO:0000256" key="2">
    <source>
        <dbReference type="ARBA" id="ARBA00023015"/>
    </source>
</evidence>
<feature type="modified residue" description="4-aspartylphosphate" evidence="6">
    <location>
        <position position="54"/>
    </location>
</feature>
<evidence type="ECO:0000256" key="4">
    <source>
        <dbReference type="ARBA" id="ARBA00023163"/>
    </source>
</evidence>
<dbReference type="Pfam" id="PF00072">
    <property type="entry name" value="Response_reg"/>
    <property type="match status" value="1"/>
</dbReference>
<evidence type="ECO:0000256" key="3">
    <source>
        <dbReference type="ARBA" id="ARBA00023125"/>
    </source>
</evidence>
<name>A0ABR7ER54_9FIRM</name>
<dbReference type="Proteomes" id="UP000647235">
    <property type="component" value="Unassembled WGS sequence"/>
</dbReference>
<dbReference type="Gene3D" id="3.40.50.2300">
    <property type="match status" value="1"/>
</dbReference>
<keyword evidence="10" id="KW-1185">Reference proteome</keyword>
<evidence type="ECO:0000256" key="1">
    <source>
        <dbReference type="ARBA" id="ARBA00018672"/>
    </source>
</evidence>
<dbReference type="PANTHER" id="PTHR43214:SF44">
    <property type="entry name" value="TWO-COMPONENT RESPONSE REGULATOR"/>
    <property type="match status" value="1"/>
</dbReference>
<keyword evidence="4" id="KW-0804">Transcription</keyword>
<accession>A0ABR7ER54</accession>
<dbReference type="InterPro" id="IPR011006">
    <property type="entry name" value="CheY-like_superfamily"/>
</dbReference>
<gene>
    <name evidence="9" type="ORF">H8S07_00725</name>
</gene>
<dbReference type="SMART" id="SM00421">
    <property type="entry name" value="HTH_LUXR"/>
    <property type="match status" value="1"/>
</dbReference>
<feature type="domain" description="HTH luxR-type" evidence="7">
    <location>
        <begin position="136"/>
        <end position="201"/>
    </location>
</feature>
<dbReference type="InterPro" id="IPR036388">
    <property type="entry name" value="WH-like_DNA-bd_sf"/>
</dbReference>
<dbReference type="SMART" id="SM00448">
    <property type="entry name" value="REC"/>
    <property type="match status" value="1"/>
</dbReference>
<dbReference type="PRINTS" id="PR00038">
    <property type="entry name" value="HTHLUXR"/>
</dbReference>
<dbReference type="SUPFAM" id="SSF46894">
    <property type="entry name" value="C-terminal effector domain of the bipartite response regulators"/>
    <property type="match status" value="1"/>
</dbReference>
<evidence type="ECO:0000259" key="8">
    <source>
        <dbReference type="PROSITE" id="PS50110"/>
    </source>
</evidence>
<dbReference type="PROSITE" id="PS50110">
    <property type="entry name" value="RESPONSE_REGULATORY"/>
    <property type="match status" value="1"/>
</dbReference>
<dbReference type="RefSeq" id="WP_186855221.1">
    <property type="nucleotide sequence ID" value="NZ_JACOOY010000001.1"/>
</dbReference>
<dbReference type="Pfam" id="PF00196">
    <property type="entry name" value="GerE"/>
    <property type="match status" value="1"/>
</dbReference>
<protein>
    <recommendedName>
        <fullName evidence="1">Stage 0 sporulation protein A homolog</fullName>
    </recommendedName>
</protein>
<dbReference type="Gene3D" id="1.10.10.10">
    <property type="entry name" value="Winged helix-like DNA-binding domain superfamily/Winged helix DNA-binding domain"/>
    <property type="match status" value="1"/>
</dbReference>
<dbReference type="SUPFAM" id="SSF52172">
    <property type="entry name" value="CheY-like"/>
    <property type="match status" value="1"/>
</dbReference>
<keyword evidence="2" id="KW-0805">Transcription regulation</keyword>
<dbReference type="InterPro" id="IPR039420">
    <property type="entry name" value="WalR-like"/>
</dbReference>
<proteinExistence type="predicted"/>
<evidence type="ECO:0000259" key="7">
    <source>
        <dbReference type="PROSITE" id="PS50043"/>
    </source>
</evidence>
<dbReference type="InterPro" id="IPR001789">
    <property type="entry name" value="Sig_transdc_resp-reg_receiver"/>
</dbReference>
<dbReference type="InterPro" id="IPR000792">
    <property type="entry name" value="Tscrpt_reg_LuxR_C"/>
</dbReference>
<dbReference type="EMBL" id="JACOOY010000001">
    <property type="protein sequence ID" value="MBC5663812.1"/>
    <property type="molecule type" value="Genomic_DNA"/>
</dbReference>
<sequence>MIHVLIVEDDPMARKLFEIILQESARYIVTAAIESASLAEFYCMTSTVDLILMDVCTALRSSGLEAAAKIKKIYPKKKIIIVTSQPECDFVERARKSGVESFWYKDPSAEHLLDVMDRTMRGESVYPDKLPVLQIGLATSEEFTARELEVLRELTSGDTDDEIAKRLHISIHTVKKYVKTLLQKTGFTTRTQLAVMARESGIVIRGF</sequence>
<evidence type="ECO:0000256" key="6">
    <source>
        <dbReference type="PROSITE-ProRule" id="PRU00169"/>
    </source>
</evidence>
<keyword evidence="6" id="KW-0597">Phosphoprotein</keyword>